<dbReference type="InterPro" id="IPR007235">
    <property type="entry name" value="Glyco_trans_28_C"/>
</dbReference>
<dbReference type="RefSeq" id="WP_248254234.1">
    <property type="nucleotide sequence ID" value="NZ_JAIWJX010000002.1"/>
</dbReference>
<dbReference type="Proteomes" id="UP001139011">
    <property type="component" value="Unassembled WGS sequence"/>
</dbReference>
<name>A0A9X2BFQ0_9BACL</name>
<evidence type="ECO:0000259" key="1">
    <source>
        <dbReference type="Pfam" id="PF04101"/>
    </source>
</evidence>
<feature type="domain" description="Glycosyl transferase family 28 C-terminal" evidence="1">
    <location>
        <begin position="257"/>
        <end position="303"/>
    </location>
</feature>
<dbReference type="PANTHER" id="PTHR38134:SF2">
    <property type="entry name" value="GALACTOKINASE"/>
    <property type="match status" value="1"/>
</dbReference>
<dbReference type="InterPro" id="IPR053205">
    <property type="entry name" value="GHMP_kinase_L-arabinokinase"/>
</dbReference>
<dbReference type="SUPFAM" id="SSF53756">
    <property type="entry name" value="UDP-Glycosyltransferase/glycogen phosphorylase"/>
    <property type="match status" value="1"/>
</dbReference>
<dbReference type="AlphaFoldDB" id="A0A9X2BFQ0"/>
<accession>A0A9X2BFQ0</accession>
<evidence type="ECO:0000313" key="2">
    <source>
        <dbReference type="EMBL" id="MCK6259015.1"/>
    </source>
</evidence>
<dbReference type="EMBL" id="JAIWJX010000002">
    <property type="protein sequence ID" value="MCK6259015.1"/>
    <property type="molecule type" value="Genomic_DNA"/>
</dbReference>
<keyword evidence="3" id="KW-1185">Reference proteome</keyword>
<protein>
    <recommendedName>
        <fullName evidence="1">Glycosyl transferase family 28 C-terminal domain-containing protein</fullName>
    </recommendedName>
</protein>
<gene>
    <name evidence="2" type="ORF">LCY76_20805</name>
</gene>
<organism evidence="2 3">
    <name type="scientific">Fictibacillus marinisediminis</name>
    <dbReference type="NCBI Taxonomy" id="2878389"/>
    <lineage>
        <taxon>Bacteria</taxon>
        <taxon>Bacillati</taxon>
        <taxon>Bacillota</taxon>
        <taxon>Bacilli</taxon>
        <taxon>Bacillales</taxon>
        <taxon>Fictibacillaceae</taxon>
        <taxon>Fictibacillus</taxon>
    </lineage>
</organism>
<dbReference type="Pfam" id="PF04101">
    <property type="entry name" value="Glyco_tran_28_C"/>
    <property type="match status" value="1"/>
</dbReference>
<sequence>MKTICFYISEYGYGHASRCIALIGRLLSSEKGVRVIVCNHFSLGFLKRSLVSFKERVVFHDVATDVGYVLKPGSLQQDNDALQQNVKCYLDLIPGLVSDECRFLRAFNIDCIVSDISPIAFEIGEALSVPTVGISNFTWWSAYEGVLEQALLDEMESMYSKMDYFFSLAAENEPDWGRRGKHTYQFFCRPSDQREAKRIRRSLDPTWKNKVIFMPVGMKIQLGDMSDWPLWNQPDCVFVVSNNMAIHHPNVFHIPSDYTESQNVVAASDMVITKAGWGTVSEAILHQRPLIVINRPEMNEDRNTIHFLKRNKLCQLIEWGQLKDLNVREMFPAVPFYKQYFNEVDVIAESLLEVIDRNKTVKNEEEVL</sequence>
<comment type="caution">
    <text evidence="2">The sequence shown here is derived from an EMBL/GenBank/DDBJ whole genome shotgun (WGS) entry which is preliminary data.</text>
</comment>
<proteinExistence type="predicted"/>
<dbReference type="GO" id="GO:0016758">
    <property type="term" value="F:hexosyltransferase activity"/>
    <property type="evidence" value="ECO:0007669"/>
    <property type="project" value="InterPro"/>
</dbReference>
<dbReference type="Gene3D" id="3.40.50.2000">
    <property type="entry name" value="Glycogen Phosphorylase B"/>
    <property type="match status" value="1"/>
</dbReference>
<evidence type="ECO:0000313" key="3">
    <source>
        <dbReference type="Proteomes" id="UP001139011"/>
    </source>
</evidence>
<dbReference type="PANTHER" id="PTHR38134">
    <property type="entry name" value="SLR1395 PROTEIN"/>
    <property type="match status" value="1"/>
</dbReference>
<reference evidence="2" key="1">
    <citation type="submission" date="2021-09" db="EMBL/GenBank/DDBJ databases">
        <title>Genome analysis of Fictibacillus sp. KIGAM418 isolated from marine sediment.</title>
        <authorList>
            <person name="Seo M.-J."/>
            <person name="Cho E.-S."/>
            <person name="Hwang C.Y."/>
        </authorList>
    </citation>
    <scope>NUCLEOTIDE SEQUENCE</scope>
    <source>
        <strain evidence="2">KIGAM418</strain>
    </source>
</reference>